<dbReference type="AlphaFoldDB" id="A0A1I8JRD3"/>
<dbReference type="InterPro" id="IPR001180">
    <property type="entry name" value="CNH_dom"/>
</dbReference>
<dbReference type="InterPro" id="IPR032914">
    <property type="entry name" value="Vam6/VPS39/TRAP1"/>
</dbReference>
<evidence type="ECO:0000313" key="2">
    <source>
        <dbReference type="Proteomes" id="UP000095280"/>
    </source>
</evidence>
<dbReference type="GO" id="GO:0005737">
    <property type="term" value="C:cytoplasm"/>
    <property type="evidence" value="ECO:0007669"/>
    <property type="project" value="TreeGrafter"/>
</dbReference>
<accession>A0A1I8JRD3</accession>
<reference evidence="3" key="1">
    <citation type="submission" date="2016-11" db="UniProtKB">
        <authorList>
            <consortium name="WormBaseParasite"/>
        </authorList>
    </citation>
    <scope>IDENTIFICATION</scope>
</reference>
<name>A0A1I8JRD3_9PLAT</name>
<protein>
    <submittedName>
        <fullName evidence="3">CNH domain-containing protein</fullName>
    </submittedName>
</protein>
<dbReference type="Pfam" id="PF00780">
    <property type="entry name" value="CNH"/>
    <property type="match status" value="1"/>
</dbReference>
<dbReference type="PANTHER" id="PTHR12894:SF49">
    <property type="entry name" value="VAM6_VPS39-LIKE PROTEIN"/>
    <property type="match status" value="1"/>
</dbReference>
<dbReference type="GO" id="GO:0006914">
    <property type="term" value="P:autophagy"/>
    <property type="evidence" value="ECO:0007669"/>
    <property type="project" value="TreeGrafter"/>
</dbReference>
<organism evidence="2 3">
    <name type="scientific">Macrostomum lignano</name>
    <dbReference type="NCBI Taxonomy" id="282301"/>
    <lineage>
        <taxon>Eukaryota</taxon>
        <taxon>Metazoa</taxon>
        <taxon>Spiralia</taxon>
        <taxon>Lophotrochozoa</taxon>
        <taxon>Platyhelminthes</taxon>
        <taxon>Rhabditophora</taxon>
        <taxon>Macrostomorpha</taxon>
        <taxon>Macrostomida</taxon>
        <taxon>Macrostomidae</taxon>
        <taxon>Macrostomum</taxon>
    </lineage>
</organism>
<dbReference type="GO" id="GO:0016020">
    <property type="term" value="C:membrane"/>
    <property type="evidence" value="ECO:0007669"/>
    <property type="project" value="TreeGrafter"/>
</dbReference>
<proteinExistence type="predicted"/>
<dbReference type="GO" id="GO:0034058">
    <property type="term" value="P:endosomal vesicle fusion"/>
    <property type="evidence" value="ECO:0007669"/>
    <property type="project" value="TreeGrafter"/>
</dbReference>
<evidence type="ECO:0000313" key="3">
    <source>
        <dbReference type="WBParaSite" id="snap_masked-unitig_34998-processed-gene-0.0-mRNA-1"/>
    </source>
</evidence>
<feature type="domain" description="CNH" evidence="1">
    <location>
        <begin position="2"/>
        <end position="206"/>
    </location>
</feature>
<dbReference type="WBParaSite" id="snap_masked-unitig_34998-processed-gene-0.0-mRNA-1">
    <property type="protein sequence ID" value="snap_masked-unitig_34998-processed-gene-0.0-mRNA-1"/>
    <property type="gene ID" value="snap_masked-unitig_34998-processed-gene-0.0"/>
</dbReference>
<dbReference type="PANTHER" id="PTHR12894">
    <property type="entry name" value="CNH DOMAIN CONTAINING"/>
    <property type="match status" value="1"/>
</dbReference>
<evidence type="ECO:0000259" key="1">
    <source>
        <dbReference type="Pfam" id="PF00780"/>
    </source>
</evidence>
<dbReference type="Proteomes" id="UP000095280">
    <property type="component" value="Unplaced"/>
</dbReference>
<keyword evidence="2" id="KW-1185">Reference proteome</keyword>
<sequence length="431" mass="48251">GHLLSYSISGLDKCPSIQLLKSHKSFSKRPIQQLEAVIPERSGRQSNLRLCVHVKQRLLLYHWPPGAWQFAELRQELALPLPRPEAVSWIGPNSALRRIKNRLLSTFEFALMTEKSSSCFLSHRPRARSWAPVERNTLALCSKDSKTMFVNEKGRWRRGQKSNDGPLMGQYLAPFLIGICADFVEVRTVDQRTSLIQNLDIPSLRSVQPAPRRVVRCLCQVSLLPAPAGRCQPDKVIIQRRDFELALRLHEIGQSDPDRADELRDIETVSLGEVPLRLQPVLPAPFRDRVSFPRPVPEFSARTCWRATCALAKYLSSVRKKAASSDRSEGARRRLLFSSTLLTNTGELLVAWGGSRGVGGDIVTQPARAALLRRSADSPEQQATSARIRYAPAQALSSRPGPLAVAGRRRSRLLAFLRRSDYNAQSCCPLS</sequence>